<comment type="pathway">
    <text evidence="1 11">Metabolic intermediate biosynthesis; chorismate biosynthesis; chorismate from D-erythrose 4-phosphate and phosphoenolpyruvate: step 5/7.</text>
</comment>
<evidence type="ECO:0000313" key="12">
    <source>
        <dbReference type="EMBL" id="GID80997.1"/>
    </source>
</evidence>
<feature type="binding site" evidence="11">
    <location>
        <position position="80"/>
    </location>
    <ligand>
        <name>substrate</name>
    </ligand>
</feature>
<keyword evidence="13" id="KW-1185">Reference proteome</keyword>
<evidence type="ECO:0000256" key="1">
    <source>
        <dbReference type="ARBA" id="ARBA00004842"/>
    </source>
</evidence>
<protein>
    <recommendedName>
        <fullName evidence="3 11">Shikimate kinase</fullName>
        <shortName evidence="11">SK</shortName>
        <ecNumber evidence="3 11">2.7.1.71</ecNumber>
    </recommendedName>
</protein>
<dbReference type="EC" id="2.7.1.71" evidence="3 11"/>
<keyword evidence="9 11" id="KW-0057">Aromatic amino acid biosynthesis</keyword>
<keyword evidence="8 11" id="KW-0067">ATP-binding</keyword>
<dbReference type="CDD" id="cd00464">
    <property type="entry name" value="SK"/>
    <property type="match status" value="1"/>
</dbReference>
<feature type="binding site" evidence="11">
    <location>
        <position position="16"/>
    </location>
    <ligand>
        <name>Mg(2+)</name>
        <dbReference type="ChEBI" id="CHEBI:18420"/>
    </ligand>
</feature>
<evidence type="ECO:0000256" key="8">
    <source>
        <dbReference type="ARBA" id="ARBA00022840"/>
    </source>
</evidence>
<name>A0ABQ3YLV9_9ACTN</name>
<dbReference type="PRINTS" id="PR01100">
    <property type="entry name" value="SHIKIMTKNASE"/>
</dbReference>
<evidence type="ECO:0000256" key="6">
    <source>
        <dbReference type="ARBA" id="ARBA00022741"/>
    </source>
</evidence>
<evidence type="ECO:0000256" key="5">
    <source>
        <dbReference type="ARBA" id="ARBA00022679"/>
    </source>
</evidence>
<dbReference type="RefSeq" id="WP_203778200.1">
    <property type="nucleotide sequence ID" value="NZ_BAAABO010000031.1"/>
</dbReference>
<reference evidence="12 13" key="1">
    <citation type="submission" date="2021-01" db="EMBL/GenBank/DDBJ databases">
        <title>Whole genome shotgun sequence of Actinoplanes deccanensis NBRC 13994.</title>
        <authorList>
            <person name="Komaki H."/>
            <person name="Tamura T."/>
        </authorList>
    </citation>
    <scope>NUCLEOTIDE SEQUENCE [LARGE SCALE GENOMIC DNA]</scope>
    <source>
        <strain evidence="12 13">NBRC 13994</strain>
    </source>
</reference>
<accession>A0ABQ3YLV9</accession>
<dbReference type="SUPFAM" id="SSF52540">
    <property type="entry name" value="P-loop containing nucleoside triphosphate hydrolases"/>
    <property type="match status" value="1"/>
</dbReference>
<comment type="caution">
    <text evidence="12">The sequence shown here is derived from an EMBL/GenBank/DDBJ whole genome shotgun (WGS) entry which is preliminary data.</text>
</comment>
<organism evidence="12 13">
    <name type="scientific">Paractinoplanes deccanensis</name>
    <dbReference type="NCBI Taxonomy" id="113561"/>
    <lineage>
        <taxon>Bacteria</taxon>
        <taxon>Bacillati</taxon>
        <taxon>Actinomycetota</taxon>
        <taxon>Actinomycetes</taxon>
        <taxon>Micromonosporales</taxon>
        <taxon>Micromonosporaceae</taxon>
        <taxon>Paractinoplanes</taxon>
    </lineage>
</organism>
<dbReference type="GO" id="GO:0016301">
    <property type="term" value="F:kinase activity"/>
    <property type="evidence" value="ECO:0007669"/>
    <property type="project" value="UniProtKB-KW"/>
</dbReference>
<feature type="binding site" evidence="11">
    <location>
        <position position="152"/>
    </location>
    <ligand>
        <name>ATP</name>
        <dbReference type="ChEBI" id="CHEBI:30616"/>
    </ligand>
</feature>
<dbReference type="Proteomes" id="UP000609879">
    <property type="component" value="Unassembled WGS sequence"/>
</dbReference>
<dbReference type="HAMAP" id="MF_00109">
    <property type="entry name" value="Shikimate_kinase"/>
    <property type="match status" value="1"/>
</dbReference>
<keyword evidence="4 11" id="KW-0028">Amino-acid biosynthesis</keyword>
<evidence type="ECO:0000256" key="3">
    <source>
        <dbReference type="ARBA" id="ARBA00012154"/>
    </source>
</evidence>
<dbReference type="PROSITE" id="PS01128">
    <property type="entry name" value="SHIKIMATE_KINASE"/>
    <property type="match status" value="1"/>
</dbReference>
<dbReference type="InterPro" id="IPR023000">
    <property type="entry name" value="Shikimate_kinase_CS"/>
</dbReference>
<dbReference type="PANTHER" id="PTHR21087">
    <property type="entry name" value="SHIKIMATE KINASE"/>
    <property type="match status" value="1"/>
</dbReference>
<comment type="subunit">
    <text evidence="11">Monomer.</text>
</comment>
<dbReference type="EMBL" id="BOMI01000216">
    <property type="protein sequence ID" value="GID80997.1"/>
    <property type="molecule type" value="Genomic_DNA"/>
</dbReference>
<evidence type="ECO:0000256" key="11">
    <source>
        <dbReference type="HAMAP-Rule" id="MF_00109"/>
    </source>
</evidence>
<dbReference type="InterPro" id="IPR031322">
    <property type="entry name" value="Shikimate/glucono_kinase"/>
</dbReference>
<keyword evidence="11" id="KW-0460">Magnesium</keyword>
<dbReference type="InterPro" id="IPR027417">
    <property type="entry name" value="P-loop_NTPase"/>
</dbReference>
<keyword evidence="6 11" id="KW-0547">Nucleotide-binding</keyword>
<feature type="binding site" evidence="11">
    <location>
        <position position="135"/>
    </location>
    <ligand>
        <name>substrate</name>
    </ligand>
</feature>
<gene>
    <name evidence="11 12" type="primary">aroK</name>
    <name evidence="12" type="ORF">Ade02nite_96380</name>
</gene>
<evidence type="ECO:0000256" key="7">
    <source>
        <dbReference type="ARBA" id="ARBA00022777"/>
    </source>
</evidence>
<evidence type="ECO:0000256" key="4">
    <source>
        <dbReference type="ARBA" id="ARBA00022605"/>
    </source>
</evidence>
<keyword evidence="11" id="KW-0479">Metal-binding</keyword>
<sequence length="172" mass="17959">MAPRAVFVGAPGAGKSTIGAAVAELLDVPFADADTIIEERAGKPIPEIFIDDGEEAFRALERDVIASALSGFDGVLALGGGAILHDGTRKLLTEHTVVYLSVELSDAVKRVGLGAGRPLLNLNPRATLKFLLDQRRPLYAEVATHTVATDGREPAEIAAEVARLLGDPATAP</sequence>
<evidence type="ECO:0000256" key="2">
    <source>
        <dbReference type="ARBA" id="ARBA00006997"/>
    </source>
</evidence>
<comment type="cofactor">
    <cofactor evidence="11">
        <name>Mg(2+)</name>
        <dbReference type="ChEBI" id="CHEBI:18420"/>
    </cofactor>
    <text evidence="11">Binds 1 Mg(2+) ion per subunit.</text>
</comment>
<keyword evidence="7 11" id="KW-0418">Kinase</keyword>
<dbReference type="Pfam" id="PF01202">
    <property type="entry name" value="SKI"/>
    <property type="match status" value="1"/>
</dbReference>
<dbReference type="Gene3D" id="3.40.50.300">
    <property type="entry name" value="P-loop containing nucleotide triphosphate hydrolases"/>
    <property type="match status" value="1"/>
</dbReference>
<comment type="function">
    <text evidence="11">Catalyzes the specific phosphorylation of the 3-hydroxyl group of shikimic acid using ATP as a cosubstrate.</text>
</comment>
<keyword evidence="5 11" id="KW-0808">Transferase</keyword>
<comment type="subcellular location">
    <subcellularLocation>
        <location evidence="11">Cytoplasm</location>
    </subcellularLocation>
</comment>
<dbReference type="PANTHER" id="PTHR21087:SF16">
    <property type="entry name" value="SHIKIMATE KINASE 1, CHLOROPLASTIC"/>
    <property type="match status" value="1"/>
</dbReference>
<evidence type="ECO:0000256" key="9">
    <source>
        <dbReference type="ARBA" id="ARBA00023141"/>
    </source>
</evidence>
<evidence type="ECO:0000256" key="10">
    <source>
        <dbReference type="ARBA" id="ARBA00048567"/>
    </source>
</evidence>
<comment type="similarity">
    <text evidence="2 11">Belongs to the shikimate kinase family.</text>
</comment>
<feature type="binding site" evidence="11">
    <location>
        <begin position="12"/>
        <end position="17"/>
    </location>
    <ligand>
        <name>ATP</name>
        <dbReference type="ChEBI" id="CHEBI:30616"/>
    </ligand>
</feature>
<evidence type="ECO:0000313" key="13">
    <source>
        <dbReference type="Proteomes" id="UP000609879"/>
    </source>
</evidence>
<keyword evidence="11" id="KW-0963">Cytoplasm</keyword>
<feature type="binding site" evidence="11">
    <location>
        <position position="117"/>
    </location>
    <ligand>
        <name>ATP</name>
        <dbReference type="ChEBI" id="CHEBI:30616"/>
    </ligand>
</feature>
<feature type="binding site" evidence="11">
    <location>
        <position position="34"/>
    </location>
    <ligand>
        <name>substrate</name>
    </ligand>
</feature>
<proteinExistence type="inferred from homology"/>
<dbReference type="InterPro" id="IPR000623">
    <property type="entry name" value="Shikimate_kinase/TSH1"/>
</dbReference>
<comment type="catalytic activity">
    <reaction evidence="10 11">
        <text>shikimate + ATP = 3-phosphoshikimate + ADP + H(+)</text>
        <dbReference type="Rhea" id="RHEA:13121"/>
        <dbReference type="ChEBI" id="CHEBI:15378"/>
        <dbReference type="ChEBI" id="CHEBI:30616"/>
        <dbReference type="ChEBI" id="CHEBI:36208"/>
        <dbReference type="ChEBI" id="CHEBI:145989"/>
        <dbReference type="ChEBI" id="CHEBI:456216"/>
        <dbReference type="EC" id="2.7.1.71"/>
    </reaction>
</comment>
<feature type="binding site" evidence="11">
    <location>
        <position position="58"/>
    </location>
    <ligand>
        <name>substrate</name>
    </ligand>
</feature>